<protein>
    <submittedName>
        <fullName evidence="3">Alpha/beta hydrolase fold domain-containing protein</fullName>
    </submittedName>
</protein>
<dbReference type="Proteomes" id="UP001058860">
    <property type="component" value="Chromosome"/>
</dbReference>
<dbReference type="GO" id="GO:0016787">
    <property type="term" value="F:hydrolase activity"/>
    <property type="evidence" value="ECO:0007669"/>
    <property type="project" value="UniProtKB-KW"/>
</dbReference>
<evidence type="ECO:0000259" key="2">
    <source>
        <dbReference type="Pfam" id="PF07859"/>
    </source>
</evidence>
<feature type="signal peptide" evidence="1">
    <location>
        <begin position="1"/>
        <end position="20"/>
    </location>
</feature>
<dbReference type="Pfam" id="PF07859">
    <property type="entry name" value="Abhydrolase_3"/>
    <property type="match status" value="1"/>
</dbReference>
<dbReference type="EMBL" id="CP088295">
    <property type="protein sequence ID" value="UUY05343.1"/>
    <property type="molecule type" value="Genomic_DNA"/>
</dbReference>
<feature type="chain" id="PRO_5046643524" evidence="1">
    <location>
        <begin position="21"/>
        <end position="294"/>
    </location>
</feature>
<evidence type="ECO:0000313" key="3">
    <source>
        <dbReference type="EMBL" id="UUY05343.1"/>
    </source>
</evidence>
<dbReference type="RefSeq" id="WP_353865802.1">
    <property type="nucleotide sequence ID" value="NZ_CP088295.1"/>
</dbReference>
<reference evidence="4" key="1">
    <citation type="submission" date="2021-11" db="EMBL/GenBank/DDBJ databases">
        <title>Cultivation dependent microbiological survey of springs from the worlds oldest radium mine currently devoted to the extraction of radon-saturated water.</title>
        <authorList>
            <person name="Kapinusova G."/>
            <person name="Smrhova T."/>
            <person name="Strejcek M."/>
            <person name="Suman J."/>
            <person name="Jani K."/>
            <person name="Pajer P."/>
            <person name="Uhlik O."/>
        </authorList>
    </citation>
    <scope>NUCLEOTIDE SEQUENCE [LARGE SCALE GENOMIC DNA]</scope>
    <source>
        <strain evidence="4">J379</strain>
    </source>
</reference>
<keyword evidence="1" id="KW-0732">Signal</keyword>
<dbReference type="SUPFAM" id="SSF53474">
    <property type="entry name" value="alpha/beta-Hydrolases"/>
    <property type="match status" value="1"/>
</dbReference>
<dbReference type="InterPro" id="IPR013094">
    <property type="entry name" value="AB_hydrolase_3"/>
</dbReference>
<gene>
    <name evidence="3" type="ORF">LRS13_07420</name>
</gene>
<dbReference type="Gene3D" id="3.40.50.1820">
    <property type="entry name" value="alpha/beta hydrolase"/>
    <property type="match status" value="1"/>
</dbReference>
<proteinExistence type="predicted"/>
<keyword evidence="4" id="KW-1185">Reference proteome</keyword>
<name>A0ABY5PKW8_9ACTN</name>
<dbReference type="InterPro" id="IPR029058">
    <property type="entry name" value="AB_hydrolase_fold"/>
</dbReference>
<evidence type="ECO:0000313" key="4">
    <source>
        <dbReference type="Proteomes" id="UP001058860"/>
    </source>
</evidence>
<sequence>MPRSRCGLLLLVAACLLALGGCGSLSSSYSVPGQPVGEEAPPSIPGMEPVTVNERLLMPKSVAMGRVGEGANAVFVMRQVNAPPDQPLLIWMHGYGTASVSSQEKWLLHMTRRATVVFPVYTQPPFPVGPRFGQIAWPIIARALRRTLPKLQYDPQKVVVGGYSLGGALANDYAFNWKAEGLPMPYGLFAAFSGRRLKDGDVYLPRQKGKLSAKTDVVQMASVNDLLAGTREASFMISQSPKSAPRRLIIIREYEFGDHFAPTRTTRKERKLFWVPLDQLIDRVNRRAEASASS</sequence>
<organism evidence="3 4">
    <name type="scientific">Svornostia abyssi</name>
    <dbReference type="NCBI Taxonomy" id="2898438"/>
    <lineage>
        <taxon>Bacteria</taxon>
        <taxon>Bacillati</taxon>
        <taxon>Actinomycetota</taxon>
        <taxon>Thermoleophilia</taxon>
        <taxon>Solirubrobacterales</taxon>
        <taxon>Baekduiaceae</taxon>
        <taxon>Svornostia</taxon>
    </lineage>
</organism>
<dbReference type="PROSITE" id="PS51257">
    <property type="entry name" value="PROKAR_LIPOPROTEIN"/>
    <property type="match status" value="1"/>
</dbReference>
<evidence type="ECO:0000256" key="1">
    <source>
        <dbReference type="SAM" id="SignalP"/>
    </source>
</evidence>
<accession>A0ABY5PKW8</accession>
<feature type="domain" description="Alpha/beta hydrolase fold-3" evidence="2">
    <location>
        <begin position="91"/>
        <end position="195"/>
    </location>
</feature>
<keyword evidence="3" id="KW-0378">Hydrolase</keyword>